<evidence type="ECO:0000313" key="3">
    <source>
        <dbReference type="Proteomes" id="UP001152795"/>
    </source>
</evidence>
<evidence type="ECO:0000256" key="1">
    <source>
        <dbReference type="SAM" id="MobiDB-lite"/>
    </source>
</evidence>
<dbReference type="PANTHER" id="PTHR47510">
    <property type="entry name" value="REVERSE TRANSCRIPTASE DOMAIN-CONTAINING PROTEIN"/>
    <property type="match status" value="1"/>
</dbReference>
<accession>A0A6S7KC46</accession>
<feature type="compositionally biased region" description="Low complexity" evidence="1">
    <location>
        <begin position="191"/>
        <end position="204"/>
    </location>
</feature>
<proteinExistence type="predicted"/>
<feature type="compositionally biased region" description="Polar residues" evidence="1">
    <location>
        <begin position="72"/>
        <end position="82"/>
    </location>
</feature>
<comment type="caution">
    <text evidence="2">The sequence shown here is derived from an EMBL/GenBank/DDBJ whole genome shotgun (WGS) entry which is preliminary data.</text>
</comment>
<dbReference type="AlphaFoldDB" id="A0A6S7KC46"/>
<reference evidence="2" key="1">
    <citation type="submission" date="2020-04" db="EMBL/GenBank/DDBJ databases">
        <authorList>
            <person name="Alioto T."/>
            <person name="Alioto T."/>
            <person name="Gomez Garrido J."/>
        </authorList>
    </citation>
    <scope>NUCLEOTIDE SEQUENCE</scope>
    <source>
        <strain evidence="2">A484AB</strain>
    </source>
</reference>
<name>A0A6S7KC46_PARCT</name>
<gene>
    <name evidence="2" type="ORF">PACLA_8A070814</name>
</gene>
<feature type="region of interest" description="Disordered" evidence="1">
    <location>
        <begin position="191"/>
        <end position="212"/>
    </location>
</feature>
<sequence length="392" mass="44750">MVKENPVNSIINDYKSLKEVYTIPKSILCSEYNVPADIEMQMFGDDQRGGSLATESNNKLPNSTNDNKDNDGNLNYETTPLSINGNSSIHEISIVETNKESSKENYKPWDQLIVSNYQRHDQNSLQQTNLISPQSFDQVEANCDSNAQQTEFTTYANDNLSNCLEQRQIPLITIADPVFCHAIKPNSISPTLSQSILSHSSQSPSEKKTYRERNPPEIEIHYERMEMSHPSPSQSPSGNGTYCERNRPEIETYHKRMEKIPTRYVRQTIGKATGSDNIPAWCLKRYAEELAPVVHDIVVASIVQCKYPTSYKHAIISPILKIRPPTDLDSDFRQVSVLPQLAKVIEKLQLQLYIQFQDQNKLASFHERSFHRVCPYLHIPELVRLNGQLLNR</sequence>
<dbReference type="OrthoDB" id="6622136at2759"/>
<dbReference type="PANTHER" id="PTHR47510:SF3">
    <property type="entry name" value="ENDO_EXONUCLEASE_PHOSPHATASE DOMAIN-CONTAINING PROTEIN"/>
    <property type="match status" value="1"/>
</dbReference>
<keyword evidence="3" id="KW-1185">Reference proteome</keyword>
<protein>
    <submittedName>
        <fullName evidence="2">Uncharacterized protein</fullName>
    </submittedName>
</protein>
<organism evidence="2 3">
    <name type="scientific">Paramuricea clavata</name>
    <name type="common">Red gorgonian</name>
    <name type="synonym">Violescent sea-whip</name>
    <dbReference type="NCBI Taxonomy" id="317549"/>
    <lineage>
        <taxon>Eukaryota</taxon>
        <taxon>Metazoa</taxon>
        <taxon>Cnidaria</taxon>
        <taxon>Anthozoa</taxon>
        <taxon>Octocorallia</taxon>
        <taxon>Malacalcyonacea</taxon>
        <taxon>Plexauridae</taxon>
        <taxon>Paramuricea</taxon>
    </lineage>
</organism>
<feature type="compositionally biased region" description="Polar residues" evidence="1">
    <location>
        <begin position="53"/>
        <end position="65"/>
    </location>
</feature>
<dbReference type="Proteomes" id="UP001152795">
    <property type="component" value="Unassembled WGS sequence"/>
</dbReference>
<feature type="region of interest" description="Disordered" evidence="1">
    <location>
        <begin position="46"/>
        <end position="82"/>
    </location>
</feature>
<dbReference type="EMBL" id="CACRXK020013464">
    <property type="protein sequence ID" value="CAB4025182.1"/>
    <property type="molecule type" value="Genomic_DNA"/>
</dbReference>
<evidence type="ECO:0000313" key="2">
    <source>
        <dbReference type="EMBL" id="CAB4025182.1"/>
    </source>
</evidence>